<evidence type="ECO:0000313" key="3">
    <source>
        <dbReference type="EMBL" id="KAG1782608.1"/>
    </source>
</evidence>
<dbReference type="SUPFAM" id="SSF55277">
    <property type="entry name" value="GYF domain"/>
    <property type="match status" value="1"/>
</dbReference>
<name>A0A9P7A5T0_9AGAM</name>
<accession>A0A9P7A5T0</accession>
<dbReference type="PROSITE" id="PS50829">
    <property type="entry name" value="GYF"/>
    <property type="match status" value="1"/>
</dbReference>
<feature type="region of interest" description="Disordered" evidence="1">
    <location>
        <begin position="1"/>
        <end position="155"/>
    </location>
</feature>
<feature type="compositionally biased region" description="Acidic residues" evidence="1">
    <location>
        <begin position="66"/>
        <end position="75"/>
    </location>
</feature>
<reference evidence="3" key="1">
    <citation type="journal article" date="2020" name="New Phytol.">
        <title>Comparative genomics reveals dynamic genome evolution in host specialist ectomycorrhizal fungi.</title>
        <authorList>
            <person name="Lofgren L.A."/>
            <person name="Nguyen N.H."/>
            <person name="Vilgalys R."/>
            <person name="Ruytinx J."/>
            <person name="Liao H.L."/>
            <person name="Branco S."/>
            <person name="Kuo A."/>
            <person name="LaButti K."/>
            <person name="Lipzen A."/>
            <person name="Andreopoulos W."/>
            <person name="Pangilinan J."/>
            <person name="Riley R."/>
            <person name="Hundley H."/>
            <person name="Na H."/>
            <person name="Barry K."/>
            <person name="Grigoriev I.V."/>
            <person name="Stajich J.E."/>
            <person name="Kennedy P.G."/>
        </authorList>
    </citation>
    <scope>NUCLEOTIDE SEQUENCE</scope>
    <source>
        <strain evidence="3">DOB743</strain>
    </source>
</reference>
<feature type="compositionally biased region" description="Low complexity" evidence="1">
    <location>
        <begin position="8"/>
        <end position="21"/>
    </location>
</feature>
<dbReference type="InterPro" id="IPR039905">
    <property type="entry name" value="CD2BP2/Lin1"/>
</dbReference>
<feature type="compositionally biased region" description="Acidic residues" evidence="1">
    <location>
        <begin position="124"/>
        <end position="147"/>
    </location>
</feature>
<keyword evidence="4" id="KW-1185">Reference proteome</keyword>
<dbReference type="InterPro" id="IPR003169">
    <property type="entry name" value="GYF"/>
</dbReference>
<dbReference type="Proteomes" id="UP000714275">
    <property type="component" value="Unassembled WGS sequence"/>
</dbReference>
<gene>
    <name evidence="3" type="ORF">EV702DRAFT_391943</name>
</gene>
<dbReference type="GO" id="GO:0005682">
    <property type="term" value="C:U5 snRNP"/>
    <property type="evidence" value="ECO:0007669"/>
    <property type="project" value="InterPro"/>
</dbReference>
<dbReference type="InterPro" id="IPR035445">
    <property type="entry name" value="GYF-like_dom_sf"/>
</dbReference>
<evidence type="ECO:0000259" key="2">
    <source>
        <dbReference type="PROSITE" id="PS50829"/>
    </source>
</evidence>
<feature type="compositionally biased region" description="Basic and acidic residues" evidence="1">
    <location>
        <begin position="100"/>
        <end position="117"/>
    </location>
</feature>
<dbReference type="Gene3D" id="3.30.1490.40">
    <property type="match status" value="1"/>
</dbReference>
<dbReference type="EMBL" id="JABBWD010000003">
    <property type="protein sequence ID" value="KAG1782608.1"/>
    <property type="molecule type" value="Genomic_DNA"/>
</dbReference>
<dbReference type="PANTHER" id="PTHR13138:SF3">
    <property type="entry name" value="CD2 ANTIGEN CYTOPLASMIC TAIL-BINDING PROTEIN 2"/>
    <property type="match status" value="1"/>
</dbReference>
<dbReference type="AlphaFoldDB" id="A0A9P7A5T0"/>
<dbReference type="OrthoDB" id="331341at2759"/>
<feature type="domain" description="GYF" evidence="2">
    <location>
        <begin position="342"/>
        <end position="401"/>
    </location>
</feature>
<proteinExistence type="predicted"/>
<comment type="caution">
    <text evidence="3">The sequence shown here is derived from an EMBL/GenBank/DDBJ whole genome shotgun (WGS) entry which is preliminary data.</text>
</comment>
<dbReference type="PANTHER" id="PTHR13138">
    <property type="entry name" value="PROTEIN LIN1"/>
    <property type="match status" value="1"/>
</dbReference>
<organism evidence="3 4">
    <name type="scientific">Suillus placidus</name>
    <dbReference type="NCBI Taxonomy" id="48579"/>
    <lineage>
        <taxon>Eukaryota</taxon>
        <taxon>Fungi</taxon>
        <taxon>Dikarya</taxon>
        <taxon>Basidiomycota</taxon>
        <taxon>Agaricomycotina</taxon>
        <taxon>Agaricomycetes</taxon>
        <taxon>Agaricomycetidae</taxon>
        <taxon>Boletales</taxon>
        <taxon>Suillineae</taxon>
        <taxon>Suillaceae</taxon>
        <taxon>Suillus</taxon>
    </lineage>
</organism>
<evidence type="ECO:0000313" key="4">
    <source>
        <dbReference type="Proteomes" id="UP000714275"/>
    </source>
</evidence>
<sequence length="401" mass="45232">MQPRTAQKRSATSSADASASKKSSHAPKKTRFTEPDEDPVNFAEEVDSALENPLAKRKGRVKNEGYDSDSSDDGEGVVLSRRKGADGEGADDDDDMFAMADKEEKKDEAQGKKKEAFLRLGDIEGQEFNDGEDEDEDEEDEPEDEDERERRKKAGMGFELSSFNMREEMEEGKFAADGTYVRSFDAHAVHDRWMDDLDDKEIKLARRRKRQQERIQREKMKAEEIELEQSGGKSALEMQLVGMLKKGETVLEALQRLGAKAKQNSRFTRKVDGKTKDDTAMVVDKAAEKPKGLNDIDMITHLASNLMSLGDTDIYSRSYEELVRMVRSSGRVGPNWTPPSADITYEYKWDIPGQSTGETFGPFSEDEMKMWHTAAYFGKSGEKVKVRKVGDDWGAWDDVVT</sequence>
<evidence type="ECO:0000256" key="1">
    <source>
        <dbReference type="SAM" id="MobiDB-lite"/>
    </source>
</evidence>
<dbReference type="Pfam" id="PF02213">
    <property type="entry name" value="GYF"/>
    <property type="match status" value="1"/>
</dbReference>
<protein>
    <recommendedName>
        <fullName evidence="2">GYF domain-containing protein</fullName>
    </recommendedName>
</protein>
<feature type="compositionally biased region" description="Acidic residues" evidence="1">
    <location>
        <begin position="35"/>
        <end position="48"/>
    </location>
</feature>